<gene>
    <name evidence="1" type="ORF">POM88_047502</name>
</gene>
<dbReference type="Proteomes" id="UP001237642">
    <property type="component" value="Unassembled WGS sequence"/>
</dbReference>
<proteinExistence type="predicted"/>
<sequence>MKFVLLKALYNDSPTRKCSMHFGFFRQVRSCIIAGDCLKISRALVIAACPIQKVIVTDFEHRTGKAITQLLFSKPYRTLETDELGFAKLTFCSGDLHFLVTIGPARLLSFQINMMDDRVDEKHRIRYKYLSVHDIFIEGMNLIKPIACAKKLLMDLNLDKSTKGHHLMTEVTLVSDLLSENGLLSSWEVTFGPMEETVREEAKPKYPAAITVGTTFWDNMST</sequence>
<dbReference type="EMBL" id="JAUIZM010000011">
    <property type="protein sequence ID" value="KAK1354246.1"/>
    <property type="molecule type" value="Genomic_DNA"/>
</dbReference>
<accession>A0AAD8GTD2</accession>
<dbReference type="AlphaFoldDB" id="A0AAD8GTD2"/>
<organism evidence="1 2">
    <name type="scientific">Heracleum sosnowskyi</name>
    <dbReference type="NCBI Taxonomy" id="360622"/>
    <lineage>
        <taxon>Eukaryota</taxon>
        <taxon>Viridiplantae</taxon>
        <taxon>Streptophyta</taxon>
        <taxon>Embryophyta</taxon>
        <taxon>Tracheophyta</taxon>
        <taxon>Spermatophyta</taxon>
        <taxon>Magnoliopsida</taxon>
        <taxon>eudicotyledons</taxon>
        <taxon>Gunneridae</taxon>
        <taxon>Pentapetalae</taxon>
        <taxon>asterids</taxon>
        <taxon>campanulids</taxon>
        <taxon>Apiales</taxon>
        <taxon>Apiaceae</taxon>
        <taxon>Apioideae</taxon>
        <taxon>apioid superclade</taxon>
        <taxon>Tordylieae</taxon>
        <taxon>Tordyliinae</taxon>
        <taxon>Heracleum</taxon>
    </lineage>
</organism>
<reference evidence="1" key="2">
    <citation type="submission" date="2023-05" db="EMBL/GenBank/DDBJ databases">
        <authorList>
            <person name="Schelkunov M.I."/>
        </authorList>
    </citation>
    <scope>NUCLEOTIDE SEQUENCE</scope>
    <source>
        <strain evidence="1">Hsosn_3</strain>
        <tissue evidence="1">Leaf</tissue>
    </source>
</reference>
<reference evidence="1" key="1">
    <citation type="submission" date="2023-02" db="EMBL/GenBank/DDBJ databases">
        <title>Genome of toxic invasive species Heracleum sosnowskyi carries increased number of genes despite the absence of recent whole-genome duplications.</title>
        <authorList>
            <person name="Schelkunov M."/>
            <person name="Shtratnikova V."/>
            <person name="Makarenko M."/>
            <person name="Klepikova A."/>
            <person name="Omelchenko D."/>
            <person name="Novikova G."/>
            <person name="Obukhova E."/>
            <person name="Bogdanov V."/>
            <person name="Penin A."/>
            <person name="Logacheva M."/>
        </authorList>
    </citation>
    <scope>NUCLEOTIDE SEQUENCE</scope>
    <source>
        <strain evidence="1">Hsosn_3</strain>
        <tissue evidence="1">Leaf</tissue>
    </source>
</reference>
<comment type="caution">
    <text evidence="1">The sequence shown here is derived from an EMBL/GenBank/DDBJ whole genome shotgun (WGS) entry which is preliminary data.</text>
</comment>
<evidence type="ECO:0000313" key="1">
    <source>
        <dbReference type="EMBL" id="KAK1354246.1"/>
    </source>
</evidence>
<protein>
    <submittedName>
        <fullName evidence="1">Uncharacterized protein</fullName>
    </submittedName>
</protein>
<keyword evidence="2" id="KW-1185">Reference proteome</keyword>
<evidence type="ECO:0000313" key="2">
    <source>
        <dbReference type="Proteomes" id="UP001237642"/>
    </source>
</evidence>
<name>A0AAD8GTD2_9APIA</name>